<name>A0A8S1X9J8_PAROT</name>
<accession>A0A8S1X9J8</accession>
<dbReference type="OrthoDB" id="311164at2759"/>
<evidence type="ECO:0000313" key="1">
    <source>
        <dbReference type="EMBL" id="CAD8197675.1"/>
    </source>
</evidence>
<gene>
    <name evidence="1" type="ORF">POCTA_138.1.T1150003</name>
</gene>
<comment type="caution">
    <text evidence="1">The sequence shown here is derived from an EMBL/GenBank/DDBJ whole genome shotgun (WGS) entry which is preliminary data.</text>
</comment>
<dbReference type="Proteomes" id="UP000683925">
    <property type="component" value="Unassembled WGS sequence"/>
</dbReference>
<protein>
    <submittedName>
        <fullName evidence="1">Uncharacterized protein</fullName>
    </submittedName>
</protein>
<dbReference type="EMBL" id="CAJJDP010000115">
    <property type="protein sequence ID" value="CAD8197675.1"/>
    <property type="molecule type" value="Genomic_DNA"/>
</dbReference>
<dbReference type="AlphaFoldDB" id="A0A8S1X9J8"/>
<reference evidence="1" key="1">
    <citation type="submission" date="2021-01" db="EMBL/GenBank/DDBJ databases">
        <authorList>
            <consortium name="Genoscope - CEA"/>
            <person name="William W."/>
        </authorList>
    </citation>
    <scope>NUCLEOTIDE SEQUENCE</scope>
</reference>
<sequence length="156" mass="17926">MIVSSIQIYKYCAEREDPTSIINILKMDNVFAQKNNLVKQDIQKQYLQCVIMLVIQLTCHPICLKCYQPKDNTTNQYCTMCIAGQRRVLTNDYRCVCQDGYGSDGISDICRNTSLKVSMKCHYSYLSYKGPFETDCEQCSSASQRYLTINNKCVCN</sequence>
<keyword evidence="2" id="KW-1185">Reference proteome</keyword>
<organism evidence="1 2">
    <name type="scientific">Paramecium octaurelia</name>
    <dbReference type="NCBI Taxonomy" id="43137"/>
    <lineage>
        <taxon>Eukaryota</taxon>
        <taxon>Sar</taxon>
        <taxon>Alveolata</taxon>
        <taxon>Ciliophora</taxon>
        <taxon>Intramacronucleata</taxon>
        <taxon>Oligohymenophorea</taxon>
        <taxon>Peniculida</taxon>
        <taxon>Parameciidae</taxon>
        <taxon>Paramecium</taxon>
    </lineage>
</organism>
<evidence type="ECO:0000313" key="2">
    <source>
        <dbReference type="Proteomes" id="UP000683925"/>
    </source>
</evidence>
<proteinExistence type="predicted"/>